<organism evidence="1 2">
    <name type="scientific">Meripilus lineatus</name>
    <dbReference type="NCBI Taxonomy" id="2056292"/>
    <lineage>
        <taxon>Eukaryota</taxon>
        <taxon>Fungi</taxon>
        <taxon>Dikarya</taxon>
        <taxon>Basidiomycota</taxon>
        <taxon>Agaricomycotina</taxon>
        <taxon>Agaricomycetes</taxon>
        <taxon>Polyporales</taxon>
        <taxon>Meripilaceae</taxon>
        <taxon>Meripilus</taxon>
    </lineage>
</organism>
<comment type="caution">
    <text evidence="1">The sequence shown here is derived from an EMBL/GenBank/DDBJ whole genome shotgun (WGS) entry which is preliminary data.</text>
</comment>
<dbReference type="Gene3D" id="3.80.10.10">
    <property type="entry name" value="Ribonuclease Inhibitor"/>
    <property type="match status" value="1"/>
</dbReference>
<keyword evidence="2" id="KW-1185">Reference proteome</keyword>
<proteinExistence type="predicted"/>
<reference evidence="1" key="1">
    <citation type="submission" date="2022-07" db="EMBL/GenBank/DDBJ databases">
        <title>Genome Sequence of Physisporinus lineatus.</title>
        <authorList>
            <person name="Buettner E."/>
        </authorList>
    </citation>
    <scope>NUCLEOTIDE SEQUENCE</scope>
    <source>
        <strain evidence="1">VT162</strain>
    </source>
</reference>
<gene>
    <name evidence="1" type="ORF">NLI96_g936</name>
</gene>
<dbReference type="InterPro" id="IPR032675">
    <property type="entry name" value="LRR_dom_sf"/>
</dbReference>
<dbReference type="EMBL" id="JANAWD010000017">
    <property type="protein sequence ID" value="KAJ3491144.1"/>
    <property type="molecule type" value="Genomic_DNA"/>
</dbReference>
<evidence type="ECO:0000313" key="2">
    <source>
        <dbReference type="Proteomes" id="UP001212997"/>
    </source>
</evidence>
<dbReference type="AlphaFoldDB" id="A0AAD5YNC3"/>
<dbReference type="SUPFAM" id="SSF52047">
    <property type="entry name" value="RNI-like"/>
    <property type="match status" value="1"/>
</dbReference>
<evidence type="ECO:0008006" key="3">
    <source>
        <dbReference type="Google" id="ProtNLM"/>
    </source>
</evidence>
<evidence type="ECO:0000313" key="1">
    <source>
        <dbReference type="EMBL" id="KAJ3491144.1"/>
    </source>
</evidence>
<protein>
    <recommendedName>
        <fullName evidence="3">F-box domain-containing protein</fullName>
    </recommendedName>
</protein>
<dbReference type="Proteomes" id="UP001212997">
    <property type="component" value="Unassembled WGS sequence"/>
</dbReference>
<name>A0AAD5YNC3_9APHY</name>
<sequence length="541" mass="61624">MTTRNFKSYLDDGRALVDARIAKTEDSESLRAMREKRNTYSCAVRIPPEVLTLIFLDVVDDIYESGRKPIQQLYLPHVCRYCQKYWRYQPLYRGGQLRSLHLIERAEGRPLYLFGRFPADNSSYACCVSQDRDQVLSQAEYVKVTLDSDFLSSDTDDPIDIDIPQFLQAFFEGGAPNLKSLTLSADVVNWVIIPEEAFGSNFPCLRSLTLEHVECSWLTPIFVSSLTHLILLGPLYFDETCTQTLQRLPSLRYLDLATLLYQDHPGTSAPIPPFEIPNDPPSVKLEHLEVLRVRGEGSLLGDLALELTIPLSASITLVSLCPEDPMGNSLHQCLDLKPLIYWLSRRLEELDQGSTPIHTMHIEFGFNPDGDDQNGVLRLHHSPDSIIDPVQLPKAEYPRSHLKIEFCLHQRETLLMAIPKLQLSTVQVLYLDDVHPFDVETALGGLIGVQTLCLRGQDLTHMLQNLAPTRSRREALLPALRTLVLREADFEEEFSHVLSFLAKRCPPVEKVYLSQCEYVEEEYLQAMLQHVSTVEWDEFDL</sequence>
<accession>A0AAD5YNC3</accession>